<comment type="caution">
    <text evidence="6">The sequence shown here is derived from an EMBL/GenBank/DDBJ whole genome shotgun (WGS) entry which is preliminary data.</text>
</comment>
<evidence type="ECO:0000256" key="2">
    <source>
        <dbReference type="ARBA" id="ARBA00023125"/>
    </source>
</evidence>
<feature type="domain" description="HTH tetR-type" evidence="4">
    <location>
        <begin position="17"/>
        <end position="64"/>
    </location>
</feature>
<evidence type="ECO:0000313" key="7">
    <source>
        <dbReference type="Proteomes" id="UP001499884"/>
    </source>
</evidence>
<evidence type="ECO:0000313" key="6">
    <source>
        <dbReference type="EMBL" id="GAA3730798.1"/>
    </source>
</evidence>
<evidence type="ECO:0000259" key="5">
    <source>
        <dbReference type="Pfam" id="PF16925"/>
    </source>
</evidence>
<evidence type="ECO:0000259" key="4">
    <source>
        <dbReference type="Pfam" id="PF00440"/>
    </source>
</evidence>
<reference evidence="7" key="1">
    <citation type="journal article" date="2019" name="Int. J. Syst. Evol. Microbiol.">
        <title>The Global Catalogue of Microorganisms (GCM) 10K type strain sequencing project: providing services to taxonomists for standard genome sequencing and annotation.</title>
        <authorList>
            <consortium name="The Broad Institute Genomics Platform"/>
            <consortium name="The Broad Institute Genome Sequencing Center for Infectious Disease"/>
            <person name="Wu L."/>
            <person name="Ma J."/>
        </authorList>
    </citation>
    <scope>NUCLEOTIDE SEQUENCE [LARGE SCALE GENOMIC DNA]</scope>
    <source>
        <strain evidence="7">JCM 30846</strain>
    </source>
</reference>
<keyword evidence="1" id="KW-0805">Transcription regulation</keyword>
<dbReference type="InterPro" id="IPR036271">
    <property type="entry name" value="Tet_transcr_reg_TetR-rel_C_sf"/>
</dbReference>
<dbReference type="Proteomes" id="UP001499884">
    <property type="component" value="Unassembled WGS sequence"/>
</dbReference>
<feature type="domain" description="Tetracyclin repressor-like C-terminal" evidence="5">
    <location>
        <begin position="103"/>
        <end position="190"/>
    </location>
</feature>
<keyword evidence="3" id="KW-0804">Transcription</keyword>
<protein>
    <submittedName>
        <fullName evidence="6">TetR/AcrR family transcriptional regulator</fullName>
    </submittedName>
</protein>
<accession>A0ABP7F3X9</accession>
<dbReference type="Pfam" id="PF16925">
    <property type="entry name" value="TetR_C_13"/>
    <property type="match status" value="1"/>
</dbReference>
<dbReference type="Gene3D" id="1.10.357.10">
    <property type="entry name" value="Tetracycline Repressor, domain 2"/>
    <property type="match status" value="1"/>
</dbReference>
<dbReference type="EMBL" id="BAABEP010000018">
    <property type="protein sequence ID" value="GAA3730798.1"/>
    <property type="molecule type" value="Genomic_DNA"/>
</dbReference>
<dbReference type="InterPro" id="IPR001647">
    <property type="entry name" value="HTH_TetR"/>
</dbReference>
<name>A0ABP7F3X9_9ACTN</name>
<keyword evidence="2" id="KW-0238">DNA-binding</keyword>
<dbReference type="Pfam" id="PF00440">
    <property type="entry name" value="TetR_N"/>
    <property type="match status" value="1"/>
</dbReference>
<dbReference type="PANTHER" id="PTHR47506:SF1">
    <property type="entry name" value="HTH-TYPE TRANSCRIPTIONAL REGULATOR YJDC"/>
    <property type="match status" value="1"/>
</dbReference>
<dbReference type="RefSeq" id="WP_345646729.1">
    <property type="nucleotide sequence ID" value="NZ_BAABEP010000018.1"/>
</dbReference>
<gene>
    <name evidence="6" type="ORF">GCM10023082_30540</name>
</gene>
<sequence>MASEGWTAKGAATRARIIDAAAKLIYERGLGSCGINDVRAASSTSHGQIAHYFPGGRAELLRAVVERQARQAMEDQGPELDALDSWESWERWRTHLLAVHSARGGVGGCPLGSLVAQMTESDPVAAQLIAAGFNAWSGALERGIDTMRHKGDLAPDTDAPLLATAVLSIVQGGLVLMQASRSVEPLAQSLDTALRTLRNHAFTPE</sequence>
<dbReference type="SUPFAM" id="SSF48498">
    <property type="entry name" value="Tetracyclin repressor-like, C-terminal domain"/>
    <property type="match status" value="1"/>
</dbReference>
<dbReference type="InterPro" id="IPR009057">
    <property type="entry name" value="Homeodomain-like_sf"/>
</dbReference>
<dbReference type="SUPFAM" id="SSF46689">
    <property type="entry name" value="Homeodomain-like"/>
    <property type="match status" value="1"/>
</dbReference>
<keyword evidence="7" id="KW-1185">Reference proteome</keyword>
<proteinExistence type="predicted"/>
<dbReference type="InterPro" id="IPR011075">
    <property type="entry name" value="TetR_C"/>
</dbReference>
<evidence type="ECO:0000256" key="1">
    <source>
        <dbReference type="ARBA" id="ARBA00023015"/>
    </source>
</evidence>
<evidence type="ECO:0000256" key="3">
    <source>
        <dbReference type="ARBA" id="ARBA00023163"/>
    </source>
</evidence>
<dbReference type="PANTHER" id="PTHR47506">
    <property type="entry name" value="TRANSCRIPTIONAL REGULATORY PROTEIN"/>
    <property type="match status" value="1"/>
</dbReference>
<organism evidence="6 7">
    <name type="scientific">Streptomyces tremellae</name>
    <dbReference type="NCBI Taxonomy" id="1124239"/>
    <lineage>
        <taxon>Bacteria</taxon>
        <taxon>Bacillati</taxon>
        <taxon>Actinomycetota</taxon>
        <taxon>Actinomycetes</taxon>
        <taxon>Kitasatosporales</taxon>
        <taxon>Streptomycetaceae</taxon>
        <taxon>Streptomyces</taxon>
    </lineage>
</organism>